<feature type="region of interest" description="Disordered" evidence="1">
    <location>
        <begin position="1268"/>
        <end position="1323"/>
    </location>
</feature>
<feature type="compositionally biased region" description="Gly residues" evidence="1">
    <location>
        <begin position="706"/>
        <end position="716"/>
    </location>
</feature>
<dbReference type="PANTHER" id="PTHR31600:SF2">
    <property type="entry name" value="GAMETE ENRICHED GENE 10 PROTEIN-RELATED"/>
    <property type="match status" value="1"/>
</dbReference>
<keyword evidence="4" id="KW-1185">Reference proteome</keyword>
<feature type="compositionally biased region" description="Acidic residues" evidence="1">
    <location>
        <begin position="1286"/>
        <end position="1296"/>
    </location>
</feature>
<name>A0A150FZS8_GONPE</name>
<feature type="region of interest" description="Disordered" evidence="1">
    <location>
        <begin position="1343"/>
        <end position="1376"/>
    </location>
</feature>
<keyword evidence="2" id="KW-0812">Transmembrane</keyword>
<evidence type="ECO:0008006" key="5">
    <source>
        <dbReference type="Google" id="ProtNLM"/>
    </source>
</evidence>
<evidence type="ECO:0000256" key="1">
    <source>
        <dbReference type="SAM" id="MobiDB-lite"/>
    </source>
</evidence>
<proteinExistence type="predicted"/>
<dbReference type="EMBL" id="LSYV01000103">
    <property type="protein sequence ID" value="KXZ43099.1"/>
    <property type="molecule type" value="Genomic_DNA"/>
</dbReference>
<feature type="compositionally biased region" description="Low complexity" evidence="1">
    <location>
        <begin position="1728"/>
        <end position="1755"/>
    </location>
</feature>
<feature type="compositionally biased region" description="Low complexity" evidence="1">
    <location>
        <begin position="1268"/>
        <end position="1278"/>
    </location>
</feature>
<accession>A0A150FZS8</accession>
<feature type="region of interest" description="Disordered" evidence="1">
    <location>
        <begin position="1727"/>
        <end position="1778"/>
    </location>
</feature>
<protein>
    <recommendedName>
        <fullName evidence="5">PAS domain-containing protein</fullName>
    </recommendedName>
</protein>
<reference evidence="4" key="1">
    <citation type="journal article" date="2016" name="Nat. Commun.">
        <title>The Gonium pectorale genome demonstrates co-option of cell cycle regulation during the evolution of multicellularity.</title>
        <authorList>
            <person name="Hanschen E.R."/>
            <person name="Marriage T.N."/>
            <person name="Ferris P.J."/>
            <person name="Hamaji T."/>
            <person name="Toyoda A."/>
            <person name="Fujiyama A."/>
            <person name="Neme R."/>
            <person name="Noguchi H."/>
            <person name="Minakuchi Y."/>
            <person name="Suzuki M."/>
            <person name="Kawai-Toyooka H."/>
            <person name="Smith D.R."/>
            <person name="Sparks H."/>
            <person name="Anderson J."/>
            <person name="Bakaric R."/>
            <person name="Luria V."/>
            <person name="Karger A."/>
            <person name="Kirschner M.W."/>
            <person name="Durand P.M."/>
            <person name="Michod R.E."/>
            <person name="Nozaki H."/>
            <person name="Olson B.J."/>
        </authorList>
    </citation>
    <scope>NUCLEOTIDE SEQUENCE [LARGE SCALE GENOMIC DNA]</scope>
    <source>
        <strain evidence="4">NIES-2863</strain>
    </source>
</reference>
<feature type="region of interest" description="Disordered" evidence="1">
    <location>
        <begin position="812"/>
        <end position="896"/>
    </location>
</feature>
<feature type="transmembrane region" description="Helical" evidence="2">
    <location>
        <begin position="1665"/>
        <end position="1686"/>
    </location>
</feature>
<feature type="region of interest" description="Disordered" evidence="1">
    <location>
        <begin position="361"/>
        <end position="393"/>
    </location>
</feature>
<evidence type="ECO:0000256" key="2">
    <source>
        <dbReference type="SAM" id="Phobius"/>
    </source>
</evidence>
<evidence type="ECO:0000313" key="3">
    <source>
        <dbReference type="EMBL" id="KXZ43099.1"/>
    </source>
</evidence>
<feature type="compositionally biased region" description="Basic and acidic residues" evidence="1">
    <location>
        <begin position="747"/>
        <end position="756"/>
    </location>
</feature>
<sequence length="1778" mass="186114">MQRRRFVSWLGSPLPPLLQNAASRAASFLTANPLREAPVRAQRRWSDAGGGEGGAEPWGGTRRRRLLWLHKYCGQVGYKTNFTTGAVGSLKYIVVSLRHLPPHKFAGRVGYAGRRYRGSAADHPGGGPPGPRPCPFPVGGPADMLLVADGSGRVLHVTPPVAEALGRSAESIRAGGLGLLLPEPLALLHGPWVQGLDLAVSGPGRPDAPAPPAPPQSCRSGVPVYLSGHTARDGPVRLPFRLRIEPRLIEGGERRVYAVSLSKITEEEALSHRRLRLEVEMDGTISSAGPSPESLFGVNAESLVGTSIAQLLDAFAPLRQQEHQPQHYPAPAAAAPASNSGSMWPVPAAAGGPLDVGPVPMSPRGPHGAGGVGSRSRLSLVAPAGPGPAGGGRAGDIARLLISLAKRSSESQGVSWRVGVVPPADPDTEAELARVSRHLAPHDLPAAAAMLLPRPVPAVMRVRLLRRLDPLDRTPAGEGGGAAGAVPEPQPQPRLHLSPVIVDVAGGGSRLRLLEPRQPQPSLALELELWRADLLTGVLAVDERGRLLRADVEPAPGTGAGHSFSVTASLAEPEVSHLLQRLLSSRSSLRAGTARPSAPPELLLEAPPLACEALEPHPLQPELELEPPVPEPEPEPLRPSAGAAEAQRQQDAAATSSPATGARGISLRAALAGTRPPGAAYPHTSPTAPSAGGGRWTIGAPPAPLGPGGDAAGVGDGARHVPPPPGFRSREAQALSEPVLPVGLHGSADKHYRGGEHNSGSSRVGGEADPEAKNIERAKPMTAAAARAVLPAWIAQEQGYAVAKITSIARAPGPSGGSGAARRDAPGPSVVEPGEAERNGPGSGGTTGRLARGGGGDAASKRGPPVQRPATEPDVDDARSSEGSSALADEAATVANADGTGAGQRYKRISKLLAGPVANEPFRRLKLCTYVVLALLVALHTTTFAVLLRKTNLNEQITALDSAAWACRHIHEVAIRGRALEALLGGEPWHVPGLRVFGEPLGESLRGQLDGLLETTQALKERHHGVYLGFLSLRGLQGSSDLKDLWEGPSLPIKVFYGAPSYADARPAEASSPMAASAAATAGELQSGEPAVELMGLWDAGNEFITQALSLHSGAQRLVLQGGNGSAAGAGDDDGGGGGISAWGPLQFIKANGPPVLFHAYGRALDAMVHTTATELRRVFAFQLAFLLVEGILACGVAAAAFSSKVFAFYDLLLRVPLGFARSQALACIAVDPDEEREGQPQGAQEAEAEGWLHHALHNTVHGGSALAVADGDGDAAAPGGGDGDGYADDDADDGGDGGLDGNDGGKAAAAAAARSRTGSRKAMHLKHYMDPGLVSGSLKLSFQQPQPSQQQLAAVGGTAGSSGREASGGVLGSGRSWDQRRRVFSWSGGASRAGALSWVGRVMSQFGASQALRKAATTRTASGGLQRRLLLRSRRTAVALTAPVLLWAAVVVSVGLAGVALMGGMDVSVANLNVVHSFSIRFHRVLFSALELCAAPRWAPTADLRAALASELEGMKTEYTVMLYGVQALPHLANSSHFGLARTGVLFAGEPKPAEIIYHTSGCLAEDPANCKPTSSPYHQVTKQGLDVLVKSQYAHVESLLAQEAGRRLSLNYTGFRFIWDTSETDMEGGLVREGGRAGGRVCVDRLTNAYYEGVQMRLRREEALHIVFFVLVWLWVLAFLFLRLRPVLSQARREIQQIGMLLSSLPREAEVETLFARQIPGLVPDQRQQQQKQHQQQQQKQQQQPVEQLAQRQGKQPLNAKAITVRPGARYGRPPS</sequence>
<feature type="region of interest" description="Disordered" evidence="1">
    <location>
        <begin position="321"/>
        <end position="340"/>
    </location>
</feature>
<comment type="caution">
    <text evidence="3">The sequence shown here is derived from an EMBL/GenBank/DDBJ whole genome shotgun (WGS) entry which is preliminary data.</text>
</comment>
<gene>
    <name evidence="3" type="ORF">GPECTOR_102g52</name>
</gene>
<dbReference type="InterPro" id="IPR052994">
    <property type="entry name" value="Tiny_macrocysts_regulators"/>
</dbReference>
<feature type="compositionally biased region" description="Low complexity" evidence="1">
    <location>
        <begin position="638"/>
        <end position="654"/>
    </location>
</feature>
<dbReference type="PANTHER" id="PTHR31600">
    <property type="entry name" value="TINY MACROCYSTS PROTEIN B-RELATED"/>
    <property type="match status" value="1"/>
</dbReference>
<feature type="compositionally biased region" description="Gly residues" evidence="1">
    <location>
        <begin position="841"/>
        <end position="857"/>
    </location>
</feature>
<keyword evidence="2" id="KW-0472">Membrane</keyword>
<dbReference type="OrthoDB" id="540670at2759"/>
<organism evidence="3 4">
    <name type="scientific">Gonium pectorale</name>
    <name type="common">Green alga</name>
    <dbReference type="NCBI Taxonomy" id="33097"/>
    <lineage>
        <taxon>Eukaryota</taxon>
        <taxon>Viridiplantae</taxon>
        <taxon>Chlorophyta</taxon>
        <taxon>core chlorophytes</taxon>
        <taxon>Chlorophyceae</taxon>
        <taxon>CS clade</taxon>
        <taxon>Chlamydomonadales</taxon>
        <taxon>Volvocaceae</taxon>
        <taxon>Gonium</taxon>
    </lineage>
</organism>
<feature type="region of interest" description="Disordered" evidence="1">
    <location>
        <begin position="621"/>
        <end position="769"/>
    </location>
</feature>
<feature type="transmembrane region" description="Helical" evidence="2">
    <location>
        <begin position="930"/>
        <end position="948"/>
    </location>
</feature>
<feature type="region of interest" description="Disordered" evidence="1">
    <location>
        <begin position="472"/>
        <end position="494"/>
    </location>
</feature>
<evidence type="ECO:0000313" key="4">
    <source>
        <dbReference type="Proteomes" id="UP000075714"/>
    </source>
</evidence>
<feature type="transmembrane region" description="Helical" evidence="2">
    <location>
        <begin position="1438"/>
        <end position="1463"/>
    </location>
</feature>
<dbReference type="Proteomes" id="UP000075714">
    <property type="component" value="Unassembled WGS sequence"/>
</dbReference>
<keyword evidence="2" id="KW-1133">Transmembrane helix</keyword>